<protein>
    <submittedName>
        <fullName evidence="1">Uncharacterized protein</fullName>
    </submittedName>
</protein>
<evidence type="ECO:0000313" key="1">
    <source>
        <dbReference type="EMBL" id="ETJ35959.1"/>
    </source>
</evidence>
<organism evidence="1">
    <name type="scientific">human gut metagenome</name>
    <dbReference type="NCBI Taxonomy" id="408170"/>
    <lineage>
        <taxon>unclassified sequences</taxon>
        <taxon>metagenomes</taxon>
        <taxon>organismal metagenomes</taxon>
    </lineage>
</organism>
<proteinExistence type="predicted"/>
<comment type="caution">
    <text evidence="1">The sequence shown here is derived from an EMBL/GenBank/DDBJ whole genome shotgun (WGS) entry which is preliminary data.</text>
</comment>
<dbReference type="EMBL" id="AZMM01009732">
    <property type="protein sequence ID" value="ETJ35959.1"/>
    <property type="molecule type" value="Genomic_DNA"/>
</dbReference>
<reference evidence="1" key="1">
    <citation type="submission" date="2013-12" db="EMBL/GenBank/DDBJ databases">
        <title>A Varibaculum cambriense genome reconstructed from a premature infant gut community with otherwise low bacterial novelty that shifts toward anaerobic metabolism during the third week of life.</title>
        <authorList>
            <person name="Brown C.T."/>
            <person name="Sharon I."/>
            <person name="Thomas B.C."/>
            <person name="Castelle C.J."/>
            <person name="Morowitz M.J."/>
            <person name="Banfield J.F."/>
        </authorList>
    </citation>
    <scope>NUCLEOTIDE SEQUENCE</scope>
</reference>
<feature type="non-terminal residue" evidence="1">
    <location>
        <position position="49"/>
    </location>
</feature>
<accession>W1Y4A0</accession>
<sequence>MSNIQSDKDITIDKDILKVISLNSKIQRSDLRIYLFLLSLDRPVYQKEL</sequence>
<name>W1Y4A0_9ZZZZ</name>
<dbReference type="AlphaFoldDB" id="W1Y4A0"/>
<gene>
    <name evidence="1" type="ORF">Q604_UNBC09732G0003</name>
</gene>